<evidence type="ECO:0000313" key="5">
    <source>
        <dbReference type="Proteomes" id="UP001457282"/>
    </source>
</evidence>
<accession>A0AAW1VWF4</accession>
<dbReference type="PANTHER" id="PTHR23155:SF1185">
    <property type="entry name" value="DISEASE RESISTANCE RPP8-LIKE PROTEIN 3-RELATED"/>
    <property type="match status" value="1"/>
</dbReference>
<comment type="caution">
    <text evidence="4">The sequence shown here is derived from an EMBL/GenBank/DDBJ whole genome shotgun (WGS) entry which is preliminary data.</text>
</comment>
<dbReference type="AlphaFoldDB" id="A0AAW1VWF4"/>
<dbReference type="FunFam" id="1.10.10.10:FF:000322">
    <property type="entry name" value="Probable disease resistance protein At1g63360"/>
    <property type="match status" value="1"/>
</dbReference>
<evidence type="ECO:0000256" key="1">
    <source>
        <dbReference type="ARBA" id="ARBA00022737"/>
    </source>
</evidence>
<name>A0AAW1VWF4_RUBAR</name>
<dbReference type="InterPro" id="IPR044974">
    <property type="entry name" value="Disease_R_plants"/>
</dbReference>
<sequence length="172" mass="19217">MCGTDNTDSGIYAQKKELGKKMLVHCAGLPLAINVLAGLLSRRETVEEWNAVLRNVDAYIMRGTNVVAGENTCQEYGVSIVLALSYDDLPSQLKLCFLYLAQFPEDHEIPVKILTQLWIAEGFITSMSEIHGSVEIIEEVAYGCLIELVERSMVQVCRMLWYKCEGENLPSP</sequence>
<reference evidence="4 5" key="1">
    <citation type="journal article" date="2023" name="G3 (Bethesda)">
        <title>A chromosome-length genome assembly and annotation of blackberry (Rubus argutus, cv. 'Hillquist').</title>
        <authorList>
            <person name="Bruna T."/>
            <person name="Aryal R."/>
            <person name="Dudchenko O."/>
            <person name="Sargent D.J."/>
            <person name="Mead D."/>
            <person name="Buti M."/>
            <person name="Cavallini A."/>
            <person name="Hytonen T."/>
            <person name="Andres J."/>
            <person name="Pham M."/>
            <person name="Weisz D."/>
            <person name="Mascagni F."/>
            <person name="Usai G."/>
            <person name="Natali L."/>
            <person name="Bassil N."/>
            <person name="Fernandez G.E."/>
            <person name="Lomsadze A."/>
            <person name="Armour M."/>
            <person name="Olukolu B."/>
            <person name="Poorten T."/>
            <person name="Britton C."/>
            <person name="Davik J."/>
            <person name="Ashrafi H."/>
            <person name="Aiden E.L."/>
            <person name="Borodovsky M."/>
            <person name="Worthington M."/>
        </authorList>
    </citation>
    <scope>NUCLEOTIDE SEQUENCE [LARGE SCALE GENOMIC DNA]</scope>
    <source>
        <strain evidence="4">PI 553951</strain>
    </source>
</reference>
<keyword evidence="5" id="KW-1185">Reference proteome</keyword>
<dbReference type="SUPFAM" id="SSF52540">
    <property type="entry name" value="P-loop containing nucleoside triphosphate hydrolases"/>
    <property type="match status" value="1"/>
</dbReference>
<organism evidence="4 5">
    <name type="scientific">Rubus argutus</name>
    <name type="common">Southern blackberry</name>
    <dbReference type="NCBI Taxonomy" id="59490"/>
    <lineage>
        <taxon>Eukaryota</taxon>
        <taxon>Viridiplantae</taxon>
        <taxon>Streptophyta</taxon>
        <taxon>Embryophyta</taxon>
        <taxon>Tracheophyta</taxon>
        <taxon>Spermatophyta</taxon>
        <taxon>Magnoliopsida</taxon>
        <taxon>eudicotyledons</taxon>
        <taxon>Gunneridae</taxon>
        <taxon>Pentapetalae</taxon>
        <taxon>rosids</taxon>
        <taxon>fabids</taxon>
        <taxon>Rosales</taxon>
        <taxon>Rosaceae</taxon>
        <taxon>Rosoideae</taxon>
        <taxon>Rosoideae incertae sedis</taxon>
        <taxon>Rubus</taxon>
    </lineage>
</organism>
<evidence type="ECO:0000259" key="3">
    <source>
        <dbReference type="Pfam" id="PF23559"/>
    </source>
</evidence>
<gene>
    <name evidence="4" type="ORF">M0R45_035057</name>
</gene>
<dbReference type="Proteomes" id="UP001457282">
    <property type="component" value="Unassembled WGS sequence"/>
</dbReference>
<dbReference type="InterPro" id="IPR036388">
    <property type="entry name" value="WH-like_DNA-bd_sf"/>
</dbReference>
<dbReference type="InterPro" id="IPR042197">
    <property type="entry name" value="Apaf_helical"/>
</dbReference>
<keyword evidence="1" id="KW-0677">Repeat</keyword>
<dbReference type="Pfam" id="PF23559">
    <property type="entry name" value="WHD_DRP"/>
    <property type="match status" value="1"/>
</dbReference>
<dbReference type="Gene3D" id="1.10.8.430">
    <property type="entry name" value="Helical domain of apoptotic protease-activating factors"/>
    <property type="match status" value="1"/>
</dbReference>
<dbReference type="GO" id="GO:0098542">
    <property type="term" value="P:defense response to other organism"/>
    <property type="evidence" value="ECO:0007669"/>
    <property type="project" value="TreeGrafter"/>
</dbReference>
<keyword evidence="2" id="KW-0611">Plant defense</keyword>
<dbReference type="InterPro" id="IPR058922">
    <property type="entry name" value="WHD_DRP"/>
</dbReference>
<dbReference type="GO" id="GO:0043531">
    <property type="term" value="F:ADP binding"/>
    <property type="evidence" value="ECO:0007669"/>
    <property type="project" value="InterPro"/>
</dbReference>
<dbReference type="EMBL" id="JBEDUW010000007">
    <property type="protein sequence ID" value="KAK9911134.1"/>
    <property type="molecule type" value="Genomic_DNA"/>
</dbReference>
<proteinExistence type="predicted"/>
<protein>
    <recommendedName>
        <fullName evidence="3">Disease resistance protein winged helix domain-containing protein</fullName>
    </recommendedName>
</protein>
<dbReference type="PANTHER" id="PTHR23155">
    <property type="entry name" value="DISEASE RESISTANCE PROTEIN RP"/>
    <property type="match status" value="1"/>
</dbReference>
<dbReference type="Gene3D" id="1.10.10.10">
    <property type="entry name" value="Winged helix-like DNA-binding domain superfamily/Winged helix DNA-binding domain"/>
    <property type="match status" value="1"/>
</dbReference>
<evidence type="ECO:0000256" key="2">
    <source>
        <dbReference type="ARBA" id="ARBA00022821"/>
    </source>
</evidence>
<evidence type="ECO:0000313" key="4">
    <source>
        <dbReference type="EMBL" id="KAK9911134.1"/>
    </source>
</evidence>
<feature type="domain" description="Disease resistance protein winged helix" evidence="3">
    <location>
        <begin position="103"/>
        <end position="155"/>
    </location>
</feature>
<dbReference type="InterPro" id="IPR027417">
    <property type="entry name" value="P-loop_NTPase"/>
</dbReference>